<gene>
    <name evidence="2" type="ORF">CRG98_037218</name>
</gene>
<accession>A0A2I0IEI1</accession>
<proteinExistence type="predicted"/>
<feature type="compositionally biased region" description="Basic and acidic residues" evidence="1">
    <location>
        <begin position="1"/>
        <end position="26"/>
    </location>
</feature>
<sequence length="56" mass="6410">MGRACEREDDRRRRRTGGREDSDCRKQRFPPLGALVTAREGAGNGELRIEIDVRKP</sequence>
<dbReference type="AlphaFoldDB" id="A0A2I0IEI1"/>
<evidence type="ECO:0000313" key="3">
    <source>
        <dbReference type="Proteomes" id="UP000233551"/>
    </source>
</evidence>
<protein>
    <submittedName>
        <fullName evidence="2">Uncharacterized protein</fullName>
    </submittedName>
</protein>
<reference evidence="2 3" key="1">
    <citation type="submission" date="2017-11" db="EMBL/GenBank/DDBJ databases">
        <title>De-novo sequencing of pomegranate (Punica granatum L.) genome.</title>
        <authorList>
            <person name="Akparov Z."/>
            <person name="Amiraslanov A."/>
            <person name="Hajiyeva S."/>
            <person name="Abbasov M."/>
            <person name="Kaur K."/>
            <person name="Hamwieh A."/>
            <person name="Solovyev V."/>
            <person name="Salamov A."/>
            <person name="Braich B."/>
            <person name="Kosarev P."/>
            <person name="Mahmoud A."/>
            <person name="Hajiyev E."/>
            <person name="Babayeva S."/>
            <person name="Izzatullayeva V."/>
            <person name="Mammadov A."/>
            <person name="Mammadov A."/>
            <person name="Sharifova S."/>
            <person name="Ojaghi J."/>
            <person name="Eynullazada K."/>
            <person name="Bayramov B."/>
            <person name="Abdulazimova A."/>
            <person name="Shahmuradov I."/>
        </authorList>
    </citation>
    <scope>NUCLEOTIDE SEQUENCE [LARGE SCALE GENOMIC DNA]</scope>
    <source>
        <strain evidence="3">cv. AG2017</strain>
        <tissue evidence="2">Leaf</tissue>
    </source>
</reference>
<name>A0A2I0IEI1_PUNGR</name>
<dbReference type="EMBL" id="PGOL01003179">
    <property type="protein sequence ID" value="PKI42392.1"/>
    <property type="molecule type" value="Genomic_DNA"/>
</dbReference>
<dbReference type="Proteomes" id="UP000233551">
    <property type="component" value="Unassembled WGS sequence"/>
</dbReference>
<feature type="region of interest" description="Disordered" evidence="1">
    <location>
        <begin position="1"/>
        <end position="28"/>
    </location>
</feature>
<keyword evidence="3" id="KW-1185">Reference proteome</keyword>
<comment type="caution">
    <text evidence="2">The sequence shown here is derived from an EMBL/GenBank/DDBJ whole genome shotgun (WGS) entry which is preliminary data.</text>
</comment>
<organism evidence="2 3">
    <name type="scientific">Punica granatum</name>
    <name type="common">Pomegranate</name>
    <dbReference type="NCBI Taxonomy" id="22663"/>
    <lineage>
        <taxon>Eukaryota</taxon>
        <taxon>Viridiplantae</taxon>
        <taxon>Streptophyta</taxon>
        <taxon>Embryophyta</taxon>
        <taxon>Tracheophyta</taxon>
        <taxon>Spermatophyta</taxon>
        <taxon>Magnoliopsida</taxon>
        <taxon>eudicotyledons</taxon>
        <taxon>Gunneridae</taxon>
        <taxon>Pentapetalae</taxon>
        <taxon>rosids</taxon>
        <taxon>malvids</taxon>
        <taxon>Myrtales</taxon>
        <taxon>Lythraceae</taxon>
        <taxon>Punica</taxon>
    </lineage>
</organism>
<evidence type="ECO:0000256" key="1">
    <source>
        <dbReference type="SAM" id="MobiDB-lite"/>
    </source>
</evidence>
<evidence type="ECO:0000313" key="2">
    <source>
        <dbReference type="EMBL" id="PKI42392.1"/>
    </source>
</evidence>